<keyword evidence="3" id="KW-1185">Reference proteome</keyword>
<keyword evidence="1" id="KW-1133">Transmembrane helix</keyword>
<evidence type="ECO:0000313" key="2">
    <source>
        <dbReference type="EMBL" id="GAA2732256.1"/>
    </source>
</evidence>
<organism evidence="2 3">
    <name type="scientific">Actinocorallia aurantiaca</name>
    <dbReference type="NCBI Taxonomy" id="46204"/>
    <lineage>
        <taxon>Bacteria</taxon>
        <taxon>Bacillati</taxon>
        <taxon>Actinomycetota</taxon>
        <taxon>Actinomycetes</taxon>
        <taxon>Streptosporangiales</taxon>
        <taxon>Thermomonosporaceae</taxon>
        <taxon>Actinocorallia</taxon>
    </lineage>
</organism>
<keyword evidence="1" id="KW-0812">Transmembrane</keyword>
<dbReference type="Proteomes" id="UP001501842">
    <property type="component" value="Unassembled WGS sequence"/>
</dbReference>
<evidence type="ECO:0000313" key="3">
    <source>
        <dbReference type="Proteomes" id="UP001501842"/>
    </source>
</evidence>
<sequence>MQSRDRLLVRLYVLVAIGALIATWSQNIRFFLQEDNGGLVGFIEACYANAAAASITNDVLLMAVAAWVLMAVEARRLGIRHLWVYFVLSGVLAVSVAFPLFLAVRQRRIARLREAGEPGGEEP</sequence>
<reference evidence="2 3" key="1">
    <citation type="journal article" date="2019" name="Int. J. Syst. Evol. Microbiol.">
        <title>The Global Catalogue of Microorganisms (GCM) 10K type strain sequencing project: providing services to taxonomists for standard genome sequencing and annotation.</title>
        <authorList>
            <consortium name="The Broad Institute Genomics Platform"/>
            <consortium name="The Broad Institute Genome Sequencing Center for Infectious Disease"/>
            <person name="Wu L."/>
            <person name="Ma J."/>
        </authorList>
    </citation>
    <scope>NUCLEOTIDE SEQUENCE [LARGE SCALE GENOMIC DNA]</scope>
    <source>
        <strain evidence="2 3">JCM 8201</strain>
    </source>
</reference>
<accession>A0ABN3UGF9</accession>
<dbReference type="InterPro" id="IPR021362">
    <property type="entry name" value="DUF2834"/>
</dbReference>
<name>A0ABN3UGF9_9ACTN</name>
<keyword evidence="1" id="KW-0472">Membrane</keyword>
<feature type="transmembrane region" description="Helical" evidence="1">
    <location>
        <begin position="82"/>
        <end position="104"/>
    </location>
</feature>
<dbReference type="Pfam" id="PF11196">
    <property type="entry name" value="DUF2834"/>
    <property type="match status" value="1"/>
</dbReference>
<proteinExistence type="predicted"/>
<dbReference type="EMBL" id="BAAATZ010000021">
    <property type="protein sequence ID" value="GAA2732256.1"/>
    <property type="molecule type" value="Genomic_DNA"/>
</dbReference>
<comment type="caution">
    <text evidence="2">The sequence shown here is derived from an EMBL/GenBank/DDBJ whole genome shotgun (WGS) entry which is preliminary data.</text>
</comment>
<feature type="transmembrane region" description="Helical" evidence="1">
    <location>
        <begin position="7"/>
        <end position="27"/>
    </location>
</feature>
<protein>
    <submittedName>
        <fullName evidence="2">DUF2834 domain-containing protein</fullName>
    </submittedName>
</protein>
<gene>
    <name evidence="2" type="ORF">GCM10010439_49580</name>
</gene>
<evidence type="ECO:0000256" key="1">
    <source>
        <dbReference type="SAM" id="Phobius"/>
    </source>
</evidence>
<feature type="transmembrane region" description="Helical" evidence="1">
    <location>
        <begin position="47"/>
        <end position="70"/>
    </location>
</feature>